<dbReference type="SUPFAM" id="SSF160631">
    <property type="entry name" value="SMI1/KNR4-like"/>
    <property type="match status" value="1"/>
</dbReference>
<dbReference type="HOGENOM" id="CLU_1666343_0_0_9"/>
<dbReference type="RefSeq" id="WP_014255635.1">
    <property type="nucleotide sequence ID" value="NC_016627.1"/>
</dbReference>
<dbReference type="Proteomes" id="UP000005435">
    <property type="component" value="Chromosome"/>
</dbReference>
<dbReference type="eggNOG" id="ENOG5033484">
    <property type="taxonomic scope" value="Bacteria"/>
</dbReference>
<reference evidence="2" key="1">
    <citation type="submission" date="2011-12" db="EMBL/GenBank/DDBJ databases">
        <title>Complete sequence of Clostridium clariflavum DSM 19732.</title>
        <authorList>
            <consortium name="US DOE Joint Genome Institute"/>
            <person name="Lucas S."/>
            <person name="Han J."/>
            <person name="Lapidus A."/>
            <person name="Cheng J.-F."/>
            <person name="Goodwin L."/>
            <person name="Pitluck S."/>
            <person name="Peters L."/>
            <person name="Teshima H."/>
            <person name="Detter J.C."/>
            <person name="Han C."/>
            <person name="Tapia R."/>
            <person name="Land M."/>
            <person name="Hauser L."/>
            <person name="Kyrpides N."/>
            <person name="Ivanova N."/>
            <person name="Pagani I."/>
            <person name="Kitzmiller T."/>
            <person name="Lynd L."/>
            <person name="Izquierdo J."/>
            <person name="Woyke T."/>
        </authorList>
    </citation>
    <scope>NUCLEOTIDE SEQUENCE [LARGE SCALE GENOMIC DNA]</scope>
    <source>
        <strain evidence="2">DSM 19732 / NBRC 101661 / EBR45</strain>
    </source>
</reference>
<dbReference type="AlphaFoldDB" id="G8LZX8"/>
<keyword evidence="2" id="KW-1185">Reference proteome</keyword>
<dbReference type="OrthoDB" id="8611321at2"/>
<evidence type="ECO:0008006" key="3">
    <source>
        <dbReference type="Google" id="ProtNLM"/>
    </source>
</evidence>
<accession>G8LZX8</accession>
<organism evidence="1 2">
    <name type="scientific">Acetivibrio clariflavus (strain DSM 19732 / NBRC 101661 / EBR45)</name>
    <name type="common">Clostridium clariflavum</name>
    <dbReference type="NCBI Taxonomy" id="720554"/>
    <lineage>
        <taxon>Bacteria</taxon>
        <taxon>Bacillati</taxon>
        <taxon>Bacillota</taxon>
        <taxon>Clostridia</taxon>
        <taxon>Eubacteriales</taxon>
        <taxon>Oscillospiraceae</taxon>
        <taxon>Acetivibrio</taxon>
    </lineage>
</organism>
<evidence type="ECO:0000313" key="2">
    <source>
        <dbReference type="Proteomes" id="UP000005435"/>
    </source>
</evidence>
<name>G8LZX8_ACECE</name>
<sequence>MNNELRNIISRVRQEIDTHPDGPTIGELNEGNSDATTNNIYLKEYIDFLKVCNGARCGPIDIISFEDIERSQHLILELPGFENWLYIGQILYDILVINKDDGNVWIYIETPPGFQKGNCLGRFDEFIKDYVFGKKFIDITPSGINSKWYQLLEKLQIV</sequence>
<evidence type="ECO:0000313" key="1">
    <source>
        <dbReference type="EMBL" id="AEV69068.1"/>
    </source>
</evidence>
<protein>
    <recommendedName>
        <fullName evidence="3">Knr4/Smi1-like domain-containing protein</fullName>
    </recommendedName>
</protein>
<gene>
    <name evidence="1" type="ordered locus">Clocl_2497</name>
</gene>
<dbReference type="STRING" id="720554.Clocl_2497"/>
<dbReference type="KEGG" id="ccl:Clocl_2497"/>
<reference evidence="1 2" key="2">
    <citation type="journal article" date="2012" name="Stand. Genomic Sci.">
        <title>Complete Genome Sequence of Clostridium clariflavum DSM 19732.</title>
        <authorList>
            <person name="Izquierdo J.A."/>
            <person name="Goodwin L."/>
            <person name="Davenport K.W."/>
            <person name="Teshima H."/>
            <person name="Bruce D."/>
            <person name="Detter C."/>
            <person name="Tapia R."/>
            <person name="Han S."/>
            <person name="Land M."/>
            <person name="Hauser L."/>
            <person name="Jeffries C.D."/>
            <person name="Han J."/>
            <person name="Pitluck S."/>
            <person name="Nolan M."/>
            <person name="Chen A."/>
            <person name="Huntemann M."/>
            <person name="Mavromatis K."/>
            <person name="Mikhailova N."/>
            <person name="Liolios K."/>
            <person name="Woyke T."/>
            <person name="Lynd L.R."/>
        </authorList>
    </citation>
    <scope>NUCLEOTIDE SEQUENCE [LARGE SCALE GENOMIC DNA]</scope>
    <source>
        <strain evidence="2">DSM 19732 / NBRC 101661 / EBR45</strain>
    </source>
</reference>
<dbReference type="InterPro" id="IPR037883">
    <property type="entry name" value="Knr4/Smi1-like_sf"/>
</dbReference>
<dbReference type="EMBL" id="CP003065">
    <property type="protein sequence ID" value="AEV69068.1"/>
    <property type="molecule type" value="Genomic_DNA"/>
</dbReference>
<proteinExistence type="predicted"/>